<dbReference type="NCBIfam" id="TIGR01641">
    <property type="entry name" value="phageSPP1_gp7"/>
    <property type="match status" value="1"/>
</dbReference>
<gene>
    <name evidence="2" type="ORF">QT711_03135</name>
</gene>
<sequence length="263" mass="30062">MAMLKRQIEATSNPFAIAEIEKLVKQGQIHRLTSLLAQIDARLISLGHTEQMDLFSPWLSEVYLSTYYRTGYTLAKGTGMGMSFTRINERAVIEAITYPWSGQMFSERIWFNRGKLVRDIRQIITNGLIRGSSVQRMSRELKEKMNSSYKNSLRLIRTETAEVLTSSTAKGYEEYGVEEYQFLATLDNKTSSICRNLDMKIFKVKEKQAGVNASPMHPSCRSAIAPYFDGIDKIGRWSNLPDGEKKLVKGDISYDEWYSTYVT</sequence>
<protein>
    <submittedName>
        <fullName evidence="2">Minor capsid protein</fullName>
    </submittedName>
</protein>
<reference evidence="2 3" key="1">
    <citation type="submission" date="2023-06" db="EMBL/GenBank/DDBJ databases">
        <title>Sporosarcina sp. nov., isolated from Korean traditional fermented seafood 'Jeotgal'.</title>
        <authorList>
            <person name="Yang A.I."/>
            <person name="Shin N.-R."/>
        </authorList>
    </citation>
    <scope>NUCLEOTIDE SEQUENCE [LARGE SCALE GENOMIC DNA]</scope>
    <source>
        <strain evidence="2 3">KCTC13119</strain>
    </source>
</reference>
<evidence type="ECO:0000313" key="3">
    <source>
        <dbReference type="Proteomes" id="UP001282284"/>
    </source>
</evidence>
<proteinExistence type="predicted"/>
<comment type="caution">
    <text evidence="2">The sequence shown here is derived from an EMBL/GenBank/DDBJ whole genome shotgun (WGS) entry which is preliminary data.</text>
</comment>
<feature type="domain" description="Phage head morphogenesis" evidence="1">
    <location>
        <begin position="119"/>
        <end position="224"/>
    </location>
</feature>
<dbReference type="InterPro" id="IPR006528">
    <property type="entry name" value="Phage_head_morphogenesis_dom"/>
</dbReference>
<dbReference type="RefSeq" id="WP_317942058.1">
    <property type="nucleotide sequence ID" value="NZ_JAUBDI010000002.1"/>
</dbReference>
<dbReference type="Pfam" id="PF04233">
    <property type="entry name" value="Phage_Mu_F"/>
    <property type="match status" value="1"/>
</dbReference>
<accession>A0ABU4G5E4</accession>
<dbReference type="Proteomes" id="UP001282284">
    <property type="component" value="Unassembled WGS sequence"/>
</dbReference>
<evidence type="ECO:0000313" key="2">
    <source>
        <dbReference type="EMBL" id="MDW0112164.1"/>
    </source>
</evidence>
<evidence type="ECO:0000259" key="1">
    <source>
        <dbReference type="Pfam" id="PF04233"/>
    </source>
</evidence>
<keyword evidence="3" id="KW-1185">Reference proteome</keyword>
<dbReference type="EMBL" id="JAUBDI010000002">
    <property type="protein sequence ID" value="MDW0112164.1"/>
    <property type="molecule type" value="Genomic_DNA"/>
</dbReference>
<organism evidence="2 3">
    <name type="scientific">Sporosarcina saromensis</name>
    <dbReference type="NCBI Taxonomy" id="359365"/>
    <lineage>
        <taxon>Bacteria</taxon>
        <taxon>Bacillati</taxon>
        <taxon>Bacillota</taxon>
        <taxon>Bacilli</taxon>
        <taxon>Bacillales</taxon>
        <taxon>Caryophanaceae</taxon>
        <taxon>Sporosarcina</taxon>
    </lineage>
</organism>
<name>A0ABU4G5E4_9BACL</name>